<feature type="region of interest" description="Disordered" evidence="6">
    <location>
        <begin position="1"/>
        <end position="305"/>
    </location>
</feature>
<evidence type="ECO:0000256" key="2">
    <source>
        <dbReference type="ARBA" id="ARBA00006582"/>
    </source>
</evidence>
<feature type="compositionally biased region" description="Basic and acidic residues" evidence="6">
    <location>
        <begin position="357"/>
        <end position="377"/>
    </location>
</feature>
<dbReference type="AlphaFoldDB" id="A0AAE8N5S0"/>
<evidence type="ECO:0000256" key="6">
    <source>
        <dbReference type="SAM" id="MobiDB-lite"/>
    </source>
</evidence>
<proteinExistence type="inferred from homology"/>
<dbReference type="GO" id="GO:0032934">
    <property type="term" value="F:sterol binding"/>
    <property type="evidence" value="ECO:0007669"/>
    <property type="project" value="TreeGrafter"/>
</dbReference>
<comment type="similarity">
    <text evidence="2">Belongs to the YSP2 family.</text>
</comment>
<comment type="subcellular location">
    <subcellularLocation>
        <location evidence="1">Membrane</location>
        <topology evidence="1">Single-pass membrane protein</topology>
    </subcellularLocation>
</comment>
<gene>
    <name evidence="9" type="ORF">DNG_08540</name>
</gene>
<evidence type="ECO:0000256" key="7">
    <source>
        <dbReference type="SAM" id="Phobius"/>
    </source>
</evidence>
<dbReference type="GO" id="GO:0032541">
    <property type="term" value="C:cortical endoplasmic reticulum"/>
    <property type="evidence" value="ECO:0007669"/>
    <property type="project" value="TreeGrafter"/>
</dbReference>
<feature type="region of interest" description="Disordered" evidence="6">
    <location>
        <begin position="322"/>
        <end position="508"/>
    </location>
</feature>
<comment type="caution">
    <text evidence="9">The sequence shown here is derived from an EMBL/GenBank/DDBJ whole genome shotgun (WGS) entry which is preliminary data.</text>
</comment>
<dbReference type="GO" id="GO:0005886">
    <property type="term" value="C:plasma membrane"/>
    <property type="evidence" value="ECO:0007669"/>
    <property type="project" value="TreeGrafter"/>
</dbReference>
<organism evidence="9 10">
    <name type="scientific">Cephalotrichum gorgonifer</name>
    <dbReference type="NCBI Taxonomy" id="2041049"/>
    <lineage>
        <taxon>Eukaryota</taxon>
        <taxon>Fungi</taxon>
        <taxon>Dikarya</taxon>
        <taxon>Ascomycota</taxon>
        <taxon>Pezizomycotina</taxon>
        <taxon>Sordariomycetes</taxon>
        <taxon>Hypocreomycetidae</taxon>
        <taxon>Microascales</taxon>
        <taxon>Microascaceae</taxon>
        <taxon>Cephalotrichum</taxon>
    </lineage>
</organism>
<dbReference type="PANTHER" id="PTHR23319">
    <property type="entry name" value="GRAM DOMAIN CONTAINING 1B, ISOFORM E"/>
    <property type="match status" value="1"/>
</dbReference>
<feature type="compositionally biased region" description="Polar residues" evidence="6">
    <location>
        <begin position="447"/>
        <end position="458"/>
    </location>
</feature>
<feature type="compositionally biased region" description="Polar residues" evidence="6">
    <location>
        <begin position="499"/>
        <end position="508"/>
    </location>
</feature>
<dbReference type="Pfam" id="PF16016">
    <property type="entry name" value="VASt"/>
    <property type="match status" value="1"/>
</dbReference>
<dbReference type="InterPro" id="IPR031968">
    <property type="entry name" value="VASt"/>
</dbReference>
<feature type="compositionally biased region" description="Acidic residues" evidence="6">
    <location>
        <begin position="701"/>
        <end position="719"/>
    </location>
</feature>
<evidence type="ECO:0000259" key="8">
    <source>
        <dbReference type="PROSITE" id="PS51778"/>
    </source>
</evidence>
<dbReference type="InterPro" id="IPR011993">
    <property type="entry name" value="PH-like_dom_sf"/>
</dbReference>
<feature type="region of interest" description="Disordered" evidence="6">
    <location>
        <begin position="667"/>
        <end position="782"/>
    </location>
</feature>
<evidence type="ECO:0000256" key="4">
    <source>
        <dbReference type="ARBA" id="ARBA00022989"/>
    </source>
</evidence>
<dbReference type="GO" id="GO:0032366">
    <property type="term" value="P:intracellular sterol transport"/>
    <property type="evidence" value="ECO:0007669"/>
    <property type="project" value="TreeGrafter"/>
</dbReference>
<feature type="domain" description="VASt" evidence="8">
    <location>
        <begin position="792"/>
        <end position="963"/>
    </location>
</feature>
<dbReference type="InterPro" id="IPR051482">
    <property type="entry name" value="Cholesterol_transport"/>
</dbReference>
<feature type="compositionally biased region" description="Low complexity" evidence="6">
    <location>
        <begin position="40"/>
        <end position="49"/>
    </location>
</feature>
<dbReference type="GO" id="GO:0005739">
    <property type="term" value="C:mitochondrion"/>
    <property type="evidence" value="ECO:0007669"/>
    <property type="project" value="TreeGrafter"/>
</dbReference>
<feature type="compositionally biased region" description="Low complexity" evidence="6">
    <location>
        <begin position="236"/>
        <end position="256"/>
    </location>
</feature>
<accession>A0AAE8N5S0</accession>
<feature type="compositionally biased region" description="Low complexity" evidence="6">
    <location>
        <begin position="478"/>
        <end position="491"/>
    </location>
</feature>
<reference evidence="9" key="1">
    <citation type="submission" date="2018-03" db="EMBL/GenBank/DDBJ databases">
        <authorList>
            <person name="Guldener U."/>
        </authorList>
    </citation>
    <scope>NUCLEOTIDE SEQUENCE</scope>
</reference>
<dbReference type="SMART" id="SM00568">
    <property type="entry name" value="GRAM"/>
    <property type="match status" value="1"/>
</dbReference>
<evidence type="ECO:0000256" key="1">
    <source>
        <dbReference type="ARBA" id="ARBA00004167"/>
    </source>
</evidence>
<dbReference type="GO" id="GO:0005789">
    <property type="term" value="C:endoplasmic reticulum membrane"/>
    <property type="evidence" value="ECO:0007669"/>
    <property type="project" value="TreeGrafter"/>
</dbReference>
<keyword evidence="3 7" id="KW-0812">Transmembrane</keyword>
<evidence type="ECO:0000256" key="3">
    <source>
        <dbReference type="ARBA" id="ARBA00022692"/>
    </source>
</evidence>
<feature type="compositionally biased region" description="Polar residues" evidence="6">
    <location>
        <begin position="261"/>
        <end position="305"/>
    </location>
</feature>
<dbReference type="EMBL" id="ONZQ02000014">
    <property type="protein sequence ID" value="SPO05853.1"/>
    <property type="molecule type" value="Genomic_DNA"/>
</dbReference>
<keyword evidence="10" id="KW-1185">Reference proteome</keyword>
<dbReference type="CDD" id="cd13220">
    <property type="entry name" value="PH-GRAM_GRAMDC"/>
    <property type="match status" value="1"/>
</dbReference>
<feature type="compositionally biased region" description="Polar residues" evidence="6">
    <location>
        <begin position="61"/>
        <end position="75"/>
    </location>
</feature>
<evidence type="ECO:0000313" key="9">
    <source>
        <dbReference type="EMBL" id="SPO05853.1"/>
    </source>
</evidence>
<keyword evidence="5 7" id="KW-0472">Membrane</keyword>
<dbReference type="Pfam" id="PF02893">
    <property type="entry name" value="GRAM"/>
    <property type="match status" value="1"/>
</dbReference>
<sequence>MTEVSNQADELAPLRGGRDSYASQDDSLHSRSSTKSTTASVPSPRSSFSRSDHHRQSSQVPDTSSVDVAYKTSTHSSERSGSVDSESRVPRSQSISLRPTRNPSRSSTSPAGRIRGIFRAKKSNSTPSLDRGSSPDRNQPDAVSNRDLNPTSQPQPDPSPRIEPTPASRDPSAAKVTSRPQRPRPKLDTAARPHTPPTSNSYGPAIVNTPPTPTDPVGTNTSPTRRLRYTISETGSPPSTAKSNSASPSASAPTPNRRLRSGSNTTGPSKLSNSILAPHTPSSDGTPSPAASNALNPSTPSSGFFSSVLSAAQNAANTISTSIQNTPLGQVNKATKTGQPAQGGTPPQRLDAPDDGVEVKALAREMPEDHILEKKEPAINTLGSGDLSLGQLGLSDPGLEPDTSTAAPVAENKSSMEGRARSESTPVVPSPSFCHPPHASTFADDYATSQSLYGSSSVGEGGEKTPPPASLYGDKSVRSSGVGRAGSTRSALGRRRNRGSSAATGYSANTERTGTTIGAAIVAANASFAQPRGNQSAPKLTGFAIASKKRNRDFHSQFKSVPDDDYLIEDYSCALQREILAHGRLYVSEGHLCFSSNILGWMTTLVLSFDEIVSVEKRSTALLFKNGLMISTLHNKHVFASFTNRDATYDLIIKIWQLGHPKLQSTLNGVRLEGPGGDKTERIDDDVATEAGADDQSLSGSEEDDSDEDIYDEDDESADLPDASQVTDLSVADGRDAEKTVPRKASGPAMANGGPTEPASKEGSANGGSMSADFPGPVSHAPTECGDAATHYDKFMGDEVLPAPMGQVFSLLFGAQSVNWICKFLTDNQKCTELQMDDKRGLSSDNMSRTYSYIKPLSGSIGPKQTRCIVTEAIDNIDFDKAVNVTVSTQTPDVPSGGVFSVKTRYCFSWAEKDQTRLQVNCGIEWTGKSWIKGPIENGARDGQLTFTRDLFTALKSTLEARAGGAAGTTRKKKGARKAKGAQLSSSVTTAITPQTTPKSDWGLLEPVRGVLEPILDIVRPILTGNVVYGLLVGLLVAAWFGFGFNGQNAGTRIYDNRLLGPYGHPDRLAAYEEMWSREESHLWEWLEERVGLHRLGGDEAPVRNVVEPRSLEERMRGERMEGREVAEAIRVTEEKLRVLKEMVGKREE</sequence>
<feature type="transmembrane region" description="Helical" evidence="7">
    <location>
        <begin position="1027"/>
        <end position="1045"/>
    </location>
</feature>
<evidence type="ECO:0000313" key="10">
    <source>
        <dbReference type="Proteomes" id="UP001187682"/>
    </source>
</evidence>
<protein>
    <submittedName>
        <fullName evidence="9">Related to GRAM domain-containing protein 2</fullName>
    </submittedName>
</protein>
<dbReference type="GO" id="GO:0120015">
    <property type="term" value="F:sterol transfer activity"/>
    <property type="evidence" value="ECO:0007669"/>
    <property type="project" value="TreeGrafter"/>
</dbReference>
<feature type="compositionally biased region" description="Pro residues" evidence="6">
    <location>
        <begin position="153"/>
        <end position="163"/>
    </location>
</feature>
<dbReference type="Proteomes" id="UP001187682">
    <property type="component" value="Unassembled WGS sequence"/>
</dbReference>
<keyword evidence="4 7" id="KW-1133">Transmembrane helix</keyword>
<feature type="compositionally biased region" description="Low complexity" evidence="6">
    <location>
        <begin position="96"/>
        <end position="110"/>
    </location>
</feature>
<dbReference type="InterPro" id="IPR004182">
    <property type="entry name" value="GRAM"/>
</dbReference>
<dbReference type="GO" id="GO:0140268">
    <property type="term" value="C:endoplasmic reticulum-plasma membrane contact site"/>
    <property type="evidence" value="ECO:0007669"/>
    <property type="project" value="TreeGrafter"/>
</dbReference>
<dbReference type="PANTHER" id="PTHR23319:SF4">
    <property type="entry name" value="GRAM DOMAIN CONTAINING 1B, ISOFORM E"/>
    <property type="match status" value="1"/>
</dbReference>
<feature type="compositionally biased region" description="Low complexity" evidence="6">
    <location>
        <begin position="382"/>
        <end position="398"/>
    </location>
</feature>
<dbReference type="Gene3D" id="2.30.29.30">
    <property type="entry name" value="Pleckstrin-homology domain (PH domain)/Phosphotyrosine-binding domain (PTB)"/>
    <property type="match status" value="1"/>
</dbReference>
<feature type="compositionally biased region" description="Polar residues" evidence="6">
    <location>
        <begin position="21"/>
        <end position="39"/>
    </location>
</feature>
<evidence type="ECO:0000256" key="5">
    <source>
        <dbReference type="ARBA" id="ARBA00023136"/>
    </source>
</evidence>
<name>A0AAE8N5S0_9PEZI</name>
<feature type="compositionally biased region" description="Polar residues" evidence="6">
    <location>
        <begin position="322"/>
        <end position="342"/>
    </location>
</feature>
<dbReference type="PROSITE" id="PS51778">
    <property type="entry name" value="VAST"/>
    <property type="match status" value="1"/>
</dbReference>